<dbReference type="Gene3D" id="3.40.190.10">
    <property type="entry name" value="Periplasmic binding protein-like II"/>
    <property type="match status" value="2"/>
</dbReference>
<evidence type="ECO:0000313" key="2">
    <source>
        <dbReference type="Proteomes" id="UP001501337"/>
    </source>
</evidence>
<accession>A0ABP7NGQ6</accession>
<keyword evidence="2" id="KW-1185">Reference proteome</keyword>
<comment type="caution">
    <text evidence="1">The sequence shown here is derived from an EMBL/GenBank/DDBJ whole genome shotgun (WGS) entry which is preliminary data.</text>
</comment>
<evidence type="ECO:0008006" key="3">
    <source>
        <dbReference type="Google" id="ProtNLM"/>
    </source>
</evidence>
<name>A0ABP7NGQ6_9GAMM</name>
<reference evidence="2" key="1">
    <citation type="journal article" date="2019" name="Int. J. Syst. Evol. Microbiol.">
        <title>The Global Catalogue of Microorganisms (GCM) 10K type strain sequencing project: providing services to taxonomists for standard genome sequencing and annotation.</title>
        <authorList>
            <consortium name="The Broad Institute Genomics Platform"/>
            <consortium name="The Broad Institute Genome Sequencing Center for Infectious Disease"/>
            <person name="Wu L."/>
            <person name="Ma J."/>
        </authorList>
    </citation>
    <scope>NUCLEOTIDE SEQUENCE [LARGE SCALE GENOMIC DNA]</scope>
    <source>
        <strain evidence="2">JCM 17555</strain>
    </source>
</reference>
<dbReference type="EMBL" id="BAABBO010000001">
    <property type="protein sequence ID" value="GAA3946200.1"/>
    <property type="molecule type" value="Genomic_DNA"/>
</dbReference>
<dbReference type="SUPFAM" id="SSF53850">
    <property type="entry name" value="Periplasmic binding protein-like II"/>
    <property type="match status" value="1"/>
</dbReference>
<gene>
    <name evidence="1" type="ORF">GCM10022278_01710</name>
</gene>
<organism evidence="1 2">
    <name type="scientific">Allohahella marinimesophila</name>
    <dbReference type="NCBI Taxonomy" id="1054972"/>
    <lineage>
        <taxon>Bacteria</taxon>
        <taxon>Pseudomonadati</taxon>
        <taxon>Pseudomonadota</taxon>
        <taxon>Gammaproteobacteria</taxon>
        <taxon>Oceanospirillales</taxon>
        <taxon>Hahellaceae</taxon>
        <taxon>Allohahella</taxon>
    </lineage>
</organism>
<protein>
    <recommendedName>
        <fullName evidence="3">Solute-binding protein family 3/N-terminal domain-containing protein</fullName>
    </recommendedName>
</protein>
<sequence length="204" mass="23023">MARALQKEAVFKPLPGGRIQVELLAGRIDANCMTSPKWWAQPTEVKWTEPLFTGGEGPIMRADMADSVTEIEDLHGKTVSLYRKFEYDDPLKKLIEEERIKVVLVDSLDKALSLLQMGRIDAHIEFTSVSFRILEDPDYQTSLKMAPLRTDTFGYSCAVADHLIPQLDSMNSAIQQAQQNGEITALLRRYNFPDSQHLPVSSKE</sequence>
<proteinExistence type="predicted"/>
<dbReference type="Proteomes" id="UP001501337">
    <property type="component" value="Unassembled WGS sequence"/>
</dbReference>
<evidence type="ECO:0000313" key="1">
    <source>
        <dbReference type="EMBL" id="GAA3946200.1"/>
    </source>
</evidence>